<evidence type="ECO:0000259" key="2">
    <source>
        <dbReference type="SMART" id="SM00581"/>
    </source>
</evidence>
<gene>
    <name evidence="3" type="primary">sf3b2</name>
</gene>
<feature type="compositionally biased region" description="Basic and acidic residues" evidence="1">
    <location>
        <begin position="616"/>
        <end position="637"/>
    </location>
</feature>
<dbReference type="InterPro" id="IPR052584">
    <property type="entry name" value="U2_snRNP_Complex_Component"/>
</dbReference>
<dbReference type="PANTHER" id="PTHR12785">
    <property type="entry name" value="SPLICING FACTOR 3B"/>
    <property type="match status" value="1"/>
</dbReference>
<sequence>MFVSVYQAAVLLEHERQQELAKIQQGAAPGTRGPELGPRPNLLGPAPPGVSMMPQSVNQRQKVPPPPGEDGREGEDVGIGPKIPQALEKILQLKEMRQEQLSTKNRKRRNRKKKNKKKRQQEKEQQEEEKKKEESRDKESEVEIEYVTEEPAIYDPNYIIFKRIFDTFKLTDDVKKEKEKEPEKPEKPEILSFKKKGFELERKDSDDSDEEAKKDMPKLSKKKLRRMNRLTVAELKQLVARPDVVEMHDVTAQEPKLLVHLKAARNTVPVPRHWCFKRKYLQGKRGIEKPPFELPEFIRRTGIQEMREALQEKEDAKTMKTKMREKVRPKMGKIDIDYQKLHDAFFKWQIKPKLTIHGDLYYEGKEFETRLKEKKPGDLSAELRVALGMPTGPNSHKVPPPWLIAMQRYGPPPSYPNLKIPGLNAPIPEGCSFGYHAGGWGKPPVDETGRPLYGDVFGTNAIDFQAKAEEEEVDRTPWGELEASDEESSEEEEEEEESDEEKPDETGFFTPADSGMITPGGFSSVPAGMETPELIELRKKKIEEAMDGNETPQLFTVLPERKAGAVGAAMMASTHIYDMSTVRMCARDGYSQAVEVALAPEELELDPMAMTQKYEEHVREQQVEKEDFSDMVAEHAAKQKQKKRKGQPQDTRSGAKKYKEFKF</sequence>
<feature type="region of interest" description="Disordered" evidence="1">
    <location>
        <begin position="468"/>
        <end position="528"/>
    </location>
</feature>
<evidence type="ECO:0000256" key="1">
    <source>
        <dbReference type="SAM" id="MobiDB-lite"/>
    </source>
</evidence>
<accession>A0A8C2E559</accession>
<dbReference type="SMART" id="SM00581">
    <property type="entry name" value="PSP"/>
    <property type="match status" value="1"/>
</dbReference>
<protein>
    <submittedName>
        <fullName evidence="3">Splicing factor 3b, subunit 2</fullName>
    </submittedName>
</protein>
<organism evidence="3 4">
    <name type="scientific">Cyprinus carpio</name>
    <name type="common">Common carp</name>
    <dbReference type="NCBI Taxonomy" id="7962"/>
    <lineage>
        <taxon>Eukaryota</taxon>
        <taxon>Metazoa</taxon>
        <taxon>Chordata</taxon>
        <taxon>Craniata</taxon>
        <taxon>Vertebrata</taxon>
        <taxon>Euteleostomi</taxon>
        <taxon>Actinopterygii</taxon>
        <taxon>Neopterygii</taxon>
        <taxon>Teleostei</taxon>
        <taxon>Ostariophysi</taxon>
        <taxon>Cypriniformes</taxon>
        <taxon>Cyprinidae</taxon>
        <taxon>Cyprininae</taxon>
        <taxon>Cyprinus</taxon>
    </lineage>
</organism>
<feature type="region of interest" description="Disordered" evidence="1">
    <location>
        <begin position="21"/>
        <end position="143"/>
    </location>
</feature>
<dbReference type="Pfam" id="PF04046">
    <property type="entry name" value="PSP"/>
    <property type="match status" value="1"/>
</dbReference>
<dbReference type="Pfam" id="PF04037">
    <property type="entry name" value="DUF382"/>
    <property type="match status" value="1"/>
</dbReference>
<dbReference type="InterPro" id="IPR006568">
    <property type="entry name" value="PSP_pro-rich"/>
</dbReference>
<evidence type="ECO:0000313" key="3">
    <source>
        <dbReference type="Ensembl" id="ENSCCRP00020035931.1"/>
    </source>
</evidence>
<dbReference type="Ensembl" id="ENSCCRT00020039226.1">
    <property type="protein sequence ID" value="ENSCCRP00020035931.1"/>
    <property type="gene ID" value="ENSCCRG00020015408.1"/>
</dbReference>
<feature type="domain" description="PSP proline-rich" evidence="2">
    <location>
        <begin position="371"/>
        <end position="429"/>
    </location>
</feature>
<feature type="region of interest" description="Disordered" evidence="1">
    <location>
        <begin position="176"/>
        <end position="195"/>
    </location>
</feature>
<reference evidence="3" key="1">
    <citation type="submission" date="2025-08" db="UniProtKB">
        <authorList>
            <consortium name="Ensembl"/>
        </authorList>
    </citation>
    <scope>IDENTIFICATION</scope>
</reference>
<dbReference type="InterPro" id="IPR007180">
    <property type="entry name" value="DUF382"/>
</dbReference>
<name>A0A8C2E559_CYPCA</name>
<dbReference type="GO" id="GO:0005689">
    <property type="term" value="C:U12-type spliceosomal complex"/>
    <property type="evidence" value="ECO:0007669"/>
    <property type="project" value="TreeGrafter"/>
</dbReference>
<evidence type="ECO:0000313" key="4">
    <source>
        <dbReference type="Proteomes" id="UP000694701"/>
    </source>
</evidence>
<dbReference type="PANTHER" id="PTHR12785:SF6">
    <property type="entry name" value="SPLICING FACTOR 3B SUBUNIT 2"/>
    <property type="match status" value="1"/>
</dbReference>
<feature type="compositionally biased region" description="Basic residues" evidence="1">
    <location>
        <begin position="104"/>
        <end position="120"/>
    </location>
</feature>
<feature type="region of interest" description="Disordered" evidence="1">
    <location>
        <begin position="616"/>
        <end position="663"/>
    </location>
</feature>
<feature type="compositionally biased region" description="Basic and acidic residues" evidence="1">
    <location>
        <begin position="121"/>
        <end position="141"/>
    </location>
</feature>
<proteinExistence type="predicted"/>
<dbReference type="AlphaFoldDB" id="A0A8C2E559"/>
<feature type="compositionally biased region" description="Basic and acidic residues" evidence="1">
    <location>
        <begin position="176"/>
        <end position="189"/>
    </location>
</feature>
<feature type="compositionally biased region" description="Acidic residues" evidence="1">
    <location>
        <begin position="482"/>
        <end position="503"/>
    </location>
</feature>
<dbReference type="Proteomes" id="UP000694701">
    <property type="component" value="Unplaced"/>
</dbReference>